<dbReference type="AlphaFoldDB" id="A0A7C6EDH5"/>
<keyword evidence="3" id="KW-0067">ATP-binding</keyword>
<dbReference type="InterPro" id="IPR004408">
    <property type="entry name" value="Biotin_CoA_COase_ligase"/>
</dbReference>
<dbReference type="GO" id="GO:0004077">
    <property type="term" value="F:biotin--[biotin carboxyl-carrier protein] ligase activity"/>
    <property type="evidence" value="ECO:0007669"/>
    <property type="project" value="UniProtKB-EC"/>
</dbReference>
<dbReference type="Pfam" id="PF03099">
    <property type="entry name" value="BPL_LplA_LipB"/>
    <property type="match status" value="1"/>
</dbReference>
<organism evidence="7">
    <name type="scientific">candidate division WOR-3 bacterium</name>
    <dbReference type="NCBI Taxonomy" id="2052148"/>
    <lineage>
        <taxon>Bacteria</taxon>
        <taxon>Bacteria division WOR-3</taxon>
    </lineage>
</organism>
<dbReference type="InterPro" id="IPR008988">
    <property type="entry name" value="Transcriptional_repressor_C"/>
</dbReference>
<dbReference type="GO" id="GO:0005524">
    <property type="term" value="F:ATP binding"/>
    <property type="evidence" value="ECO:0007669"/>
    <property type="project" value="UniProtKB-KW"/>
</dbReference>
<gene>
    <name evidence="7" type="ORF">ENW73_04460</name>
</gene>
<evidence type="ECO:0000256" key="2">
    <source>
        <dbReference type="ARBA" id="ARBA00022741"/>
    </source>
</evidence>
<dbReference type="PANTHER" id="PTHR12835">
    <property type="entry name" value="BIOTIN PROTEIN LIGASE"/>
    <property type="match status" value="1"/>
</dbReference>
<name>A0A7C6EDH5_UNCW3</name>
<dbReference type="PROSITE" id="PS51733">
    <property type="entry name" value="BPL_LPL_CATALYTIC"/>
    <property type="match status" value="1"/>
</dbReference>
<dbReference type="SUPFAM" id="SSF55681">
    <property type="entry name" value="Class II aaRS and biotin synthetases"/>
    <property type="match status" value="1"/>
</dbReference>
<sequence>MDLANSLPTAVNLTGTDLSELTQFGKVYLFETVASTQEIAKGLVSKREPAIVIALSQTRGYGRFRRHWHSPPGGLYFSYLTFPDFSVKHQLTQLTLCAGLRVAQGLEEITSQKIAMRWPNDLILAGKKVGGLLCETMGQGLIIGVGLNLNQQYFPAFLSDATSLFLETTQQFEISKVLKTLLTSLTNLFKDFASGKFGDFLPAIKERQVLINQRVRVELWLRRIEGTVIDLDDTGRLILRTDPGRLITITAGKVHRIRNV</sequence>
<dbReference type="PANTHER" id="PTHR12835:SF5">
    <property type="entry name" value="BIOTIN--PROTEIN LIGASE"/>
    <property type="match status" value="1"/>
</dbReference>
<dbReference type="NCBIfam" id="TIGR00121">
    <property type="entry name" value="birA_ligase"/>
    <property type="match status" value="1"/>
</dbReference>
<dbReference type="SUPFAM" id="SSF50037">
    <property type="entry name" value="C-terminal domain of transcriptional repressors"/>
    <property type="match status" value="1"/>
</dbReference>
<reference evidence="7" key="1">
    <citation type="journal article" date="2020" name="mSystems">
        <title>Genome- and Community-Level Interaction Insights into Carbon Utilization and Element Cycling Functions of Hydrothermarchaeota in Hydrothermal Sediment.</title>
        <authorList>
            <person name="Zhou Z."/>
            <person name="Liu Y."/>
            <person name="Xu W."/>
            <person name="Pan J."/>
            <person name="Luo Z.H."/>
            <person name="Li M."/>
        </authorList>
    </citation>
    <scope>NUCLEOTIDE SEQUENCE [LARGE SCALE GENOMIC DNA]</scope>
    <source>
        <strain evidence="7">SpSt-876</strain>
    </source>
</reference>
<evidence type="ECO:0000256" key="4">
    <source>
        <dbReference type="ARBA" id="ARBA00023267"/>
    </source>
</evidence>
<evidence type="ECO:0000259" key="6">
    <source>
        <dbReference type="PROSITE" id="PS51733"/>
    </source>
</evidence>
<protein>
    <recommendedName>
        <fullName evidence="5">biotin--[biotin carboxyl-carrier protein] ligase</fullName>
        <ecNumber evidence="5">6.3.4.15</ecNumber>
    </recommendedName>
</protein>
<keyword evidence="1 7" id="KW-0436">Ligase</keyword>
<dbReference type="InterPro" id="IPR003142">
    <property type="entry name" value="BPL_C"/>
</dbReference>
<proteinExistence type="predicted"/>
<dbReference type="GO" id="GO:0005737">
    <property type="term" value="C:cytoplasm"/>
    <property type="evidence" value="ECO:0007669"/>
    <property type="project" value="TreeGrafter"/>
</dbReference>
<evidence type="ECO:0000256" key="1">
    <source>
        <dbReference type="ARBA" id="ARBA00022598"/>
    </source>
</evidence>
<dbReference type="Gene3D" id="2.30.30.100">
    <property type="match status" value="1"/>
</dbReference>
<evidence type="ECO:0000256" key="5">
    <source>
        <dbReference type="ARBA" id="ARBA00024227"/>
    </source>
</evidence>
<keyword evidence="2" id="KW-0547">Nucleotide-binding</keyword>
<evidence type="ECO:0000313" key="7">
    <source>
        <dbReference type="EMBL" id="HHS52102.1"/>
    </source>
</evidence>
<dbReference type="InterPro" id="IPR004143">
    <property type="entry name" value="BPL_LPL_catalytic"/>
</dbReference>
<dbReference type="EMBL" id="DTLI01000117">
    <property type="protein sequence ID" value="HHS52102.1"/>
    <property type="molecule type" value="Genomic_DNA"/>
</dbReference>
<evidence type="ECO:0000256" key="3">
    <source>
        <dbReference type="ARBA" id="ARBA00022840"/>
    </source>
</evidence>
<dbReference type="EC" id="6.3.4.15" evidence="5"/>
<dbReference type="InterPro" id="IPR045864">
    <property type="entry name" value="aa-tRNA-synth_II/BPL/LPL"/>
</dbReference>
<feature type="domain" description="BPL/LPL catalytic" evidence="6">
    <location>
        <begin position="13"/>
        <end position="193"/>
    </location>
</feature>
<dbReference type="Pfam" id="PF02237">
    <property type="entry name" value="BPL_C"/>
    <property type="match status" value="1"/>
</dbReference>
<accession>A0A7C6EDH5</accession>
<comment type="caution">
    <text evidence="7">The sequence shown here is derived from an EMBL/GenBank/DDBJ whole genome shotgun (WGS) entry which is preliminary data.</text>
</comment>
<keyword evidence="4" id="KW-0092">Biotin</keyword>
<dbReference type="Gene3D" id="3.30.930.10">
    <property type="entry name" value="Bira Bifunctional Protein, Domain 2"/>
    <property type="match status" value="1"/>
</dbReference>